<sequence length="980" mass="107493">MKLQACLVFTLVAATLVAATSVRQAAAADPAAPTDHPNTEAVDTTRTILPMPSTTILQMPSYETTCGEQKHLRCEEHFRASVDSAKICCRFEGECGDTGMPRCGHATCCTDHSGDSTDITKSKELTCTCAGAVVNGKCYKTVQEAMDVDGSENTVYIGGTKTIVEPIYFTNRVITVAGVTCDGTRAKIVADFDSKTEAAFEASRWDQKMIFSDLDITGVEGKSSAGIHGRGNEEDAGHQMVDLTLLNVHIYDMWCQRTGCGIFLGGAKKLYTDDDCIFRNLTLQSSDHNLYAGGAAVGVVYLPRGNNITLRGTFKDNSASYEGGSAHSSGGAVYLDFVAGEVLLNGKFENNQANQGGAVNIQGNFGNITFDGLYKSNIAIDGGFGARAGAVRVQSLRSTSFTRMNGDFIGNIAQGRGGVLATNSHQSNSQLIFDGHYHANVAAERGGVWNFWSASTVYRGDTVLYKTAQFTNNAAHGDADASSIYYVSGNPSAKPALPKNPSAKFAEIEWNGTTTAVYGNTTGVVLYTEQDVNNDNKWFKLTESIRYAGHLPSITFDEYVYGKKKEIATQRYVEKVEVLEERYATKFDAALSKAEIDEARVLQRFTNATIRINERFDNADKDWQVKLENKTAKINDRFDSAAAKANLRFEEASAKANDRYTTKLSTANERYASYDPTAENNKYSEANDKIAQRYQDAIGRAELERNNATERAEQRFAADMEKINATYIANELEVLTRYNEKSQDATDKFLEEKKVALARADPTEALSSAETKKAKNIQAADDEKTDDLERFNNVRQEKSEEAEAKKKTALAAVEERYRAAEEAASVKRDEDLVAVEVDLQSRQSVAEDKRDAAIREATQRQTDDLAAAESKREESLAAAESKRDFDFEGLDTYDDDMAAAKQKFEDDLAIAEQKKIDDLAVVDDKNQTRIDAVQAVKDFQQAQANLIRDNIMAGKPSMEGVDKIVLGAERTDDDDSESEN</sequence>
<dbReference type="AlphaFoldDB" id="A0A0L0G9N3"/>
<feature type="region of interest" description="Disordered" evidence="2">
    <location>
        <begin position="26"/>
        <end position="45"/>
    </location>
</feature>
<feature type="chain" id="PRO_5005539126" description="Right handed beta helix domain-containing protein" evidence="3">
    <location>
        <begin position="20"/>
        <end position="980"/>
    </location>
</feature>
<name>A0A0L0G9N3_9EUKA</name>
<organism evidence="4 5">
    <name type="scientific">Sphaeroforma arctica JP610</name>
    <dbReference type="NCBI Taxonomy" id="667725"/>
    <lineage>
        <taxon>Eukaryota</taxon>
        <taxon>Ichthyosporea</taxon>
        <taxon>Ichthyophonida</taxon>
        <taxon>Sphaeroforma</taxon>
    </lineage>
</organism>
<keyword evidence="1" id="KW-0175">Coiled coil</keyword>
<evidence type="ECO:0000256" key="2">
    <source>
        <dbReference type="SAM" id="MobiDB-lite"/>
    </source>
</evidence>
<evidence type="ECO:0000256" key="1">
    <source>
        <dbReference type="SAM" id="Coils"/>
    </source>
</evidence>
<dbReference type="SUPFAM" id="SSF51126">
    <property type="entry name" value="Pectin lyase-like"/>
    <property type="match status" value="1"/>
</dbReference>
<evidence type="ECO:0008006" key="6">
    <source>
        <dbReference type="Google" id="ProtNLM"/>
    </source>
</evidence>
<proteinExistence type="predicted"/>
<evidence type="ECO:0000313" key="4">
    <source>
        <dbReference type="EMBL" id="KNC85614.1"/>
    </source>
</evidence>
<protein>
    <recommendedName>
        <fullName evidence="6">Right handed beta helix domain-containing protein</fullName>
    </recommendedName>
</protein>
<dbReference type="InterPro" id="IPR011050">
    <property type="entry name" value="Pectin_lyase_fold/virulence"/>
</dbReference>
<evidence type="ECO:0000256" key="3">
    <source>
        <dbReference type="SAM" id="SignalP"/>
    </source>
</evidence>
<reference evidence="4 5" key="1">
    <citation type="submission" date="2011-02" db="EMBL/GenBank/DDBJ databases">
        <title>The Genome Sequence of Sphaeroforma arctica JP610.</title>
        <authorList>
            <consortium name="The Broad Institute Genome Sequencing Platform"/>
            <person name="Russ C."/>
            <person name="Cuomo C."/>
            <person name="Young S.K."/>
            <person name="Zeng Q."/>
            <person name="Gargeya S."/>
            <person name="Alvarado L."/>
            <person name="Berlin A."/>
            <person name="Chapman S.B."/>
            <person name="Chen Z."/>
            <person name="Freedman E."/>
            <person name="Gellesch M."/>
            <person name="Goldberg J."/>
            <person name="Griggs A."/>
            <person name="Gujja S."/>
            <person name="Heilman E."/>
            <person name="Heiman D."/>
            <person name="Howarth C."/>
            <person name="Mehta T."/>
            <person name="Neiman D."/>
            <person name="Pearson M."/>
            <person name="Roberts A."/>
            <person name="Saif S."/>
            <person name="Shea T."/>
            <person name="Shenoy N."/>
            <person name="Sisk P."/>
            <person name="Stolte C."/>
            <person name="Sykes S."/>
            <person name="White J."/>
            <person name="Yandava C."/>
            <person name="Burger G."/>
            <person name="Gray M.W."/>
            <person name="Holland P.W.H."/>
            <person name="King N."/>
            <person name="Lang F.B.F."/>
            <person name="Roger A.J."/>
            <person name="Ruiz-Trillo I."/>
            <person name="Haas B."/>
            <person name="Nusbaum C."/>
            <person name="Birren B."/>
        </authorList>
    </citation>
    <scope>NUCLEOTIDE SEQUENCE [LARGE SCALE GENOMIC DNA]</scope>
    <source>
        <strain evidence="4 5">JP610</strain>
    </source>
</reference>
<dbReference type="GeneID" id="25902691"/>
<dbReference type="STRING" id="667725.A0A0L0G9N3"/>
<dbReference type="EMBL" id="KQ241692">
    <property type="protein sequence ID" value="KNC85614.1"/>
    <property type="molecule type" value="Genomic_DNA"/>
</dbReference>
<accession>A0A0L0G9N3</accession>
<dbReference type="RefSeq" id="XP_014159516.1">
    <property type="nucleotide sequence ID" value="XM_014304041.1"/>
</dbReference>
<feature type="region of interest" description="Disordered" evidence="2">
    <location>
        <begin position="858"/>
        <end position="881"/>
    </location>
</feature>
<feature type="signal peptide" evidence="3">
    <location>
        <begin position="1"/>
        <end position="19"/>
    </location>
</feature>
<keyword evidence="3" id="KW-0732">Signal</keyword>
<keyword evidence="5" id="KW-1185">Reference proteome</keyword>
<dbReference type="Proteomes" id="UP000054560">
    <property type="component" value="Unassembled WGS sequence"/>
</dbReference>
<evidence type="ECO:0000313" key="5">
    <source>
        <dbReference type="Proteomes" id="UP000054560"/>
    </source>
</evidence>
<gene>
    <name evidence="4" type="ORF">SARC_02187</name>
</gene>
<feature type="coiled-coil region" evidence="1">
    <location>
        <begin position="788"/>
        <end position="830"/>
    </location>
</feature>